<evidence type="ECO:0000256" key="2">
    <source>
        <dbReference type="ARBA" id="ARBA00022840"/>
    </source>
</evidence>
<dbReference type="Gene3D" id="1.20.1270.10">
    <property type="match status" value="1"/>
</dbReference>
<protein>
    <submittedName>
        <fullName evidence="6">Heat shock protein 70 family protein</fullName>
    </submittedName>
</protein>
<dbReference type="SUPFAM" id="SSF100934">
    <property type="entry name" value="Heat shock protein 70kD (HSP70), C-terminal subdomain"/>
    <property type="match status" value="2"/>
</dbReference>
<accession>A0AAD9DFH0</accession>
<feature type="region of interest" description="Disordered" evidence="3">
    <location>
        <begin position="1105"/>
        <end position="1147"/>
    </location>
</feature>
<dbReference type="GO" id="GO:0140662">
    <property type="term" value="F:ATP-dependent protein folding chaperone"/>
    <property type="evidence" value="ECO:0007669"/>
    <property type="project" value="InterPro"/>
</dbReference>
<feature type="compositionally biased region" description="Basic and acidic residues" evidence="3">
    <location>
        <begin position="432"/>
        <end position="453"/>
    </location>
</feature>
<keyword evidence="4" id="KW-0472">Membrane</keyword>
<dbReference type="GO" id="GO:0005524">
    <property type="term" value="F:ATP binding"/>
    <property type="evidence" value="ECO:0007669"/>
    <property type="project" value="UniProtKB-KW"/>
</dbReference>
<dbReference type="InterPro" id="IPR043129">
    <property type="entry name" value="ATPase_NBD"/>
</dbReference>
<evidence type="ECO:0000313" key="7">
    <source>
        <dbReference type="Proteomes" id="UP001224775"/>
    </source>
</evidence>
<feature type="compositionally biased region" description="Low complexity" evidence="3">
    <location>
        <begin position="818"/>
        <end position="856"/>
    </location>
</feature>
<dbReference type="InterPro" id="IPR029047">
    <property type="entry name" value="HSP70_peptide-bd_sf"/>
</dbReference>
<evidence type="ECO:0000313" key="6">
    <source>
        <dbReference type="EMBL" id="KAK1745257.1"/>
    </source>
</evidence>
<feature type="transmembrane region" description="Helical" evidence="4">
    <location>
        <begin position="1004"/>
        <end position="1025"/>
    </location>
</feature>
<evidence type="ECO:0000256" key="4">
    <source>
        <dbReference type="SAM" id="Phobius"/>
    </source>
</evidence>
<sequence length="1392" mass="153720">MVGFDQSRSMGEGAASTALSNYKNTITNIKRLVGLAFDDPRAKAEMARAAYKCVPLKHTSGGPDGIAVQVNLAGEQKIIPIEAVAGMMVKHMGNIAAAKAASESNCSPSECFPKDWVVSVPGYYTDAQRRAFLAGCEMAGDIRKEFTKDKSTHVMFIDMGATTYSVAIVDFQPGKLGVKSAQYDVDLGGRDFDQTIADWLATKFEEKYKGKLSGSPRDNAKVMLKFLAAAEKAKKTLSPAGVKEARINLECIMDDLDFGITLKAAEYKTMCQPFVEIVGGATRVGSVKEVIAGVLGLNVKAVNNGLSTTMNADEAVARGCALQSAILSPRFKVLPYEVHEYQSYPIKIEWDGSNEDGMEVDANTAEPTPTNSVVMFERGCQFPIVRRVTLKKSGKFTVNASYDDSADKFQYPAGVDGRRNPRPEPAPAEEGAEAKAEEGAEAKAEEKKEEVKKPKLKKTNLEFSISRPLDWTMTELQREIEVEVDMSNGDRVVRETADARNELESYIYDMRDKIISESQLAGFCTEDEKSAFSTLLENYENWLYEDGFDATKSVYVSKLAELKKSGDPIESRSYESKARPNAMAMLQKTIEKYTSWLNTSSGDENYAHITEEERLSCQKMCDDSTAWMYDSLDKQGGLAANVDPAVTVAQIYAKNKEVTDTVSPIMHKPKPKPKVEEKKPEPADEPRKRKRPRRRSLLLPSQWILLNPWKRKSNRVVNLHYSCCLQCNDTTTPPEEGASSLSPVNIETSSTSERTQEAMTSNENVAEGEELQKEVMPSESVENDMDDVPIDDGPKQPASPAAQDVKVDAPNNPTSPPKVSGAKMAASAKSKSTKKLSISYTPQKSKKPQSQTPPSSADSSDFGPFVDPAAAKTEWNPFDGDNAPSEMFQIADDDDSNNLNQTGVTDSVAEEELNRLRMVFDSEYEKALQDQEISWKARFTATRLSFFVATLLMILEVARRKEQFMSELDDLVRQQPFFSAALDYCIDRFKQTRTYLKTTRSGRILAVTLPFTGMILFGALVVGLIEGWSPLESVYWSIVTLTTVGYGDYVPTKNSAVWFCTVFFIPSSLLFLSFFLAQVAKSYIHLHSSYVVQWERRIRRKNEKKRAKAERAKEAQQNAEVASKSAENAASDDVKVPSSPDEENNGFNTISYTEEEEEERGSNGFFFGDQAGNLPSSSHGGGLSNVLSSEDTPAMKYRENVIRNKLSAPDPQGKRAVSFAEALRSLKRSTSTDSFKSDETSTSGLTRPSLGVRLRVQERIAKIIAVEVAGFQTGVIIKGSTVSLTIGSLRDTSEKWKIPPRAWKAFRAVAFRSLLFVGERDLISDGVDALLRLNVMEFHGIFSPILALMGDGSTMEAWLAATDLLADVELLQPGEDRRHSGKVKPVFKGAFT</sequence>
<dbReference type="SUPFAM" id="SSF81324">
    <property type="entry name" value="Voltage-gated potassium channels"/>
    <property type="match status" value="1"/>
</dbReference>
<dbReference type="PRINTS" id="PR00301">
    <property type="entry name" value="HEATSHOCK70"/>
</dbReference>
<dbReference type="EMBL" id="JATAAI010000006">
    <property type="protein sequence ID" value="KAK1745257.1"/>
    <property type="molecule type" value="Genomic_DNA"/>
</dbReference>
<dbReference type="GO" id="GO:0005829">
    <property type="term" value="C:cytosol"/>
    <property type="evidence" value="ECO:0007669"/>
    <property type="project" value="TreeGrafter"/>
</dbReference>
<feature type="transmembrane region" description="Helical" evidence="4">
    <location>
        <begin position="939"/>
        <end position="958"/>
    </location>
</feature>
<evidence type="ECO:0000256" key="1">
    <source>
        <dbReference type="ARBA" id="ARBA00022741"/>
    </source>
</evidence>
<feature type="compositionally biased region" description="Polar residues" evidence="3">
    <location>
        <begin position="731"/>
        <end position="764"/>
    </location>
</feature>
<keyword evidence="2" id="KW-0067">ATP-binding</keyword>
<dbReference type="Gene3D" id="3.30.30.30">
    <property type="match status" value="1"/>
</dbReference>
<dbReference type="InterPro" id="IPR013126">
    <property type="entry name" value="Hsp_70_fam"/>
</dbReference>
<reference evidence="6" key="1">
    <citation type="submission" date="2023-06" db="EMBL/GenBank/DDBJ databases">
        <title>Survivors Of The Sea: Transcriptome response of Skeletonema marinoi to long-term dormancy.</title>
        <authorList>
            <person name="Pinder M.I.M."/>
            <person name="Kourtchenko O."/>
            <person name="Robertson E.K."/>
            <person name="Larsson T."/>
            <person name="Maumus F."/>
            <person name="Osuna-Cruz C.M."/>
            <person name="Vancaester E."/>
            <person name="Stenow R."/>
            <person name="Vandepoele K."/>
            <person name="Ploug H."/>
            <person name="Bruchert V."/>
            <person name="Godhe A."/>
            <person name="Topel M."/>
        </authorList>
    </citation>
    <scope>NUCLEOTIDE SEQUENCE</scope>
    <source>
        <strain evidence="6">R05AC</strain>
    </source>
</reference>
<dbReference type="Gene3D" id="1.10.287.70">
    <property type="match status" value="1"/>
</dbReference>
<feature type="compositionally biased region" description="Acidic residues" evidence="3">
    <location>
        <begin position="781"/>
        <end position="790"/>
    </location>
</feature>
<dbReference type="PANTHER" id="PTHR45639">
    <property type="entry name" value="HSC70CB, ISOFORM G-RELATED"/>
    <property type="match status" value="1"/>
</dbReference>
<dbReference type="Pfam" id="PF07885">
    <property type="entry name" value="Ion_trans_2"/>
    <property type="match status" value="1"/>
</dbReference>
<proteinExistence type="predicted"/>
<dbReference type="FunFam" id="1.20.1270.10:FF:000002">
    <property type="entry name" value="Heat shock 70 kDa protein 4"/>
    <property type="match status" value="1"/>
</dbReference>
<dbReference type="InterPro" id="IPR029048">
    <property type="entry name" value="HSP70_C_sf"/>
</dbReference>
<dbReference type="SUPFAM" id="SSF53067">
    <property type="entry name" value="Actin-like ATPase domain"/>
    <property type="match status" value="2"/>
</dbReference>
<evidence type="ECO:0000256" key="3">
    <source>
        <dbReference type="SAM" id="MobiDB-lite"/>
    </source>
</evidence>
<dbReference type="InterPro" id="IPR013099">
    <property type="entry name" value="K_chnl_dom"/>
</dbReference>
<dbReference type="GO" id="GO:0005634">
    <property type="term" value="C:nucleus"/>
    <property type="evidence" value="ECO:0007669"/>
    <property type="project" value="TreeGrafter"/>
</dbReference>
<keyword evidence="4" id="KW-0812">Transmembrane</keyword>
<feature type="transmembrane region" description="Helical" evidence="4">
    <location>
        <begin position="1056"/>
        <end position="1077"/>
    </location>
</feature>
<dbReference type="Gene3D" id="2.60.34.10">
    <property type="entry name" value="Substrate Binding Domain Of DNAk, Chain A, domain 1"/>
    <property type="match status" value="1"/>
</dbReference>
<dbReference type="Proteomes" id="UP001224775">
    <property type="component" value="Unassembled WGS sequence"/>
</dbReference>
<dbReference type="FunFam" id="3.30.30.30:FF:000002">
    <property type="entry name" value="Heat shock 70 kDa protein 4"/>
    <property type="match status" value="1"/>
</dbReference>
<keyword evidence="4" id="KW-1133">Transmembrane helix</keyword>
<keyword evidence="7" id="KW-1185">Reference proteome</keyword>
<organism evidence="6 7">
    <name type="scientific">Skeletonema marinoi</name>
    <dbReference type="NCBI Taxonomy" id="267567"/>
    <lineage>
        <taxon>Eukaryota</taxon>
        <taxon>Sar</taxon>
        <taxon>Stramenopiles</taxon>
        <taxon>Ochrophyta</taxon>
        <taxon>Bacillariophyta</taxon>
        <taxon>Coscinodiscophyceae</taxon>
        <taxon>Thalassiosirophycidae</taxon>
        <taxon>Thalassiosirales</taxon>
        <taxon>Skeletonemataceae</taxon>
        <taxon>Skeletonema</taxon>
        <taxon>Skeletonema marinoi-dohrnii complex</taxon>
    </lineage>
</organism>
<keyword evidence="1" id="KW-0547">Nucleotide-binding</keyword>
<feature type="domain" description="Potassium channel" evidence="5">
    <location>
        <begin position="1014"/>
        <end position="1081"/>
    </location>
</feature>
<dbReference type="Gene3D" id="3.90.640.10">
    <property type="entry name" value="Actin, Chain A, domain 4"/>
    <property type="match status" value="1"/>
</dbReference>
<name>A0AAD9DFH0_9STRA</name>
<feature type="region of interest" description="Disordered" evidence="3">
    <location>
        <begin position="407"/>
        <end position="453"/>
    </location>
</feature>
<comment type="caution">
    <text evidence="6">The sequence shown here is derived from an EMBL/GenBank/DDBJ whole genome shotgun (WGS) entry which is preliminary data.</text>
</comment>
<dbReference type="FunFam" id="3.90.640.10:FF:000029">
    <property type="entry name" value="Heat shock protein 110"/>
    <property type="match status" value="1"/>
</dbReference>
<gene>
    <name evidence="6" type="ORF">QTG54_004548</name>
</gene>
<feature type="compositionally biased region" description="Basic and acidic residues" evidence="3">
    <location>
        <begin position="673"/>
        <end position="687"/>
    </location>
</feature>
<dbReference type="Pfam" id="PF00012">
    <property type="entry name" value="HSP70"/>
    <property type="match status" value="1"/>
</dbReference>
<dbReference type="PANTHER" id="PTHR45639:SF4">
    <property type="entry name" value="HSC70CB, ISOFORM G"/>
    <property type="match status" value="1"/>
</dbReference>
<feature type="region of interest" description="Disordered" evidence="3">
    <location>
        <begin position="731"/>
        <end position="906"/>
    </location>
</feature>
<dbReference type="Gene3D" id="3.30.420.40">
    <property type="match status" value="2"/>
</dbReference>
<feature type="region of interest" description="Disordered" evidence="3">
    <location>
        <begin position="660"/>
        <end position="694"/>
    </location>
</feature>
<keyword evidence="6" id="KW-0346">Stress response</keyword>
<evidence type="ECO:0000259" key="5">
    <source>
        <dbReference type="Pfam" id="PF07885"/>
    </source>
</evidence>